<comment type="caution">
    <text evidence="11">The sequence shown here is derived from an EMBL/GenBank/DDBJ whole genome shotgun (WGS) entry which is preliminary data.</text>
</comment>
<dbReference type="InterPro" id="IPR036259">
    <property type="entry name" value="MFS_trans_sf"/>
</dbReference>
<feature type="transmembrane region" description="Helical" evidence="9">
    <location>
        <begin position="201"/>
        <end position="222"/>
    </location>
</feature>
<dbReference type="Proteomes" id="UP001627284">
    <property type="component" value="Unassembled WGS sequence"/>
</dbReference>
<dbReference type="EMBL" id="JBJKTR010000002">
    <property type="protein sequence ID" value="KAL3378124.1"/>
    <property type="molecule type" value="Genomic_DNA"/>
</dbReference>
<evidence type="ECO:0000313" key="12">
    <source>
        <dbReference type="Proteomes" id="UP001627284"/>
    </source>
</evidence>
<proteinExistence type="inferred from homology"/>
<evidence type="ECO:0000259" key="10">
    <source>
        <dbReference type="PROSITE" id="PS50850"/>
    </source>
</evidence>
<name>A0ABD2VAG3_9SOLN</name>
<feature type="transmembrane region" description="Helical" evidence="9">
    <location>
        <begin position="105"/>
        <end position="125"/>
    </location>
</feature>
<feature type="transmembrane region" description="Helical" evidence="9">
    <location>
        <begin position="262"/>
        <end position="283"/>
    </location>
</feature>
<dbReference type="EMBL" id="JBJKTR010000002">
    <property type="protein sequence ID" value="KAL3378125.1"/>
    <property type="molecule type" value="Genomic_DNA"/>
</dbReference>
<dbReference type="InterPro" id="IPR005829">
    <property type="entry name" value="Sugar_transporter_CS"/>
</dbReference>
<keyword evidence="3 8" id="KW-0813">Transport</keyword>
<dbReference type="PANTHER" id="PTHR48022">
    <property type="entry name" value="PLASTIDIC GLUCOSE TRANSPORTER 4"/>
    <property type="match status" value="1"/>
</dbReference>
<evidence type="ECO:0000256" key="3">
    <source>
        <dbReference type="ARBA" id="ARBA00022448"/>
    </source>
</evidence>
<dbReference type="CDD" id="cd17315">
    <property type="entry name" value="MFS_GLUT_like"/>
    <property type="match status" value="1"/>
</dbReference>
<keyword evidence="6 9" id="KW-0472">Membrane</keyword>
<keyword evidence="4 9" id="KW-0812">Transmembrane</keyword>
<evidence type="ECO:0000313" key="11">
    <source>
        <dbReference type="EMBL" id="KAL3378125.1"/>
    </source>
</evidence>
<keyword evidence="5 9" id="KW-1133">Transmembrane helix</keyword>
<feature type="transmembrane region" description="Helical" evidence="9">
    <location>
        <begin position="441"/>
        <end position="465"/>
    </location>
</feature>
<dbReference type="Gene3D" id="1.20.1250.20">
    <property type="entry name" value="MFS general substrate transporter like domains"/>
    <property type="match status" value="1"/>
</dbReference>
<feature type="transmembrane region" description="Helical" evidence="9">
    <location>
        <begin position="234"/>
        <end position="256"/>
    </location>
</feature>
<dbReference type="InterPro" id="IPR020846">
    <property type="entry name" value="MFS_dom"/>
</dbReference>
<dbReference type="GO" id="GO:0016020">
    <property type="term" value="C:membrane"/>
    <property type="evidence" value="ECO:0007669"/>
    <property type="project" value="UniProtKB-SubCell"/>
</dbReference>
<dbReference type="SUPFAM" id="SSF103473">
    <property type="entry name" value="MFS general substrate transporter"/>
    <property type="match status" value="1"/>
</dbReference>
<evidence type="ECO:0000256" key="2">
    <source>
        <dbReference type="ARBA" id="ARBA00010992"/>
    </source>
</evidence>
<dbReference type="PROSITE" id="PS00217">
    <property type="entry name" value="SUGAR_TRANSPORT_2"/>
    <property type="match status" value="1"/>
</dbReference>
<evidence type="ECO:0000256" key="6">
    <source>
        <dbReference type="ARBA" id="ARBA00023136"/>
    </source>
</evidence>
<dbReference type="NCBIfam" id="TIGR00879">
    <property type="entry name" value="SP"/>
    <property type="match status" value="1"/>
</dbReference>
<evidence type="ECO:0000256" key="8">
    <source>
        <dbReference type="RuleBase" id="RU003346"/>
    </source>
</evidence>
<evidence type="ECO:0000256" key="4">
    <source>
        <dbReference type="ARBA" id="ARBA00022692"/>
    </source>
</evidence>
<gene>
    <name evidence="11" type="ORF">AABB24_004180</name>
</gene>
<organism evidence="11 12">
    <name type="scientific">Solanum stoloniferum</name>
    <dbReference type="NCBI Taxonomy" id="62892"/>
    <lineage>
        <taxon>Eukaryota</taxon>
        <taxon>Viridiplantae</taxon>
        <taxon>Streptophyta</taxon>
        <taxon>Embryophyta</taxon>
        <taxon>Tracheophyta</taxon>
        <taxon>Spermatophyta</taxon>
        <taxon>Magnoliopsida</taxon>
        <taxon>eudicotyledons</taxon>
        <taxon>Gunneridae</taxon>
        <taxon>Pentapetalae</taxon>
        <taxon>asterids</taxon>
        <taxon>lamiids</taxon>
        <taxon>Solanales</taxon>
        <taxon>Solanaceae</taxon>
        <taxon>Solanoideae</taxon>
        <taxon>Solaneae</taxon>
        <taxon>Solanum</taxon>
    </lineage>
</organism>
<evidence type="ECO:0000256" key="1">
    <source>
        <dbReference type="ARBA" id="ARBA00004141"/>
    </source>
</evidence>
<feature type="domain" description="Major facilitator superfamily (MFS) profile" evidence="10">
    <location>
        <begin position="108"/>
        <end position="531"/>
    </location>
</feature>
<feature type="transmembrane region" description="Helical" evidence="9">
    <location>
        <begin position="503"/>
        <end position="523"/>
    </location>
</feature>
<comment type="similarity">
    <text evidence="7">Belongs to the major facilitator superfamily. Phosphate:H(+) symporter (TC 2.A.1.9) family.</text>
</comment>
<reference evidence="11 12" key="1">
    <citation type="submission" date="2024-05" db="EMBL/GenBank/DDBJ databases">
        <title>De novo assembly of an allotetraploid wild potato.</title>
        <authorList>
            <person name="Hosaka A.J."/>
        </authorList>
    </citation>
    <scope>NUCLEOTIDE SEQUENCE [LARGE SCALE GENOMIC DNA]</scope>
    <source>
        <tissue evidence="11">Young leaves</tissue>
    </source>
</reference>
<dbReference type="InterPro" id="IPR050360">
    <property type="entry name" value="MFS_Sugar_Transporters"/>
</dbReference>
<dbReference type="InterPro" id="IPR005828">
    <property type="entry name" value="MFS_sugar_transport-like"/>
</dbReference>
<feature type="transmembrane region" description="Helical" evidence="9">
    <location>
        <begin position="145"/>
        <end position="165"/>
    </location>
</feature>
<dbReference type="AlphaFoldDB" id="A0ABD2VAG3"/>
<dbReference type="FunFam" id="1.20.1250.20:FF:000152">
    <property type="entry name" value="Plastidic glucose transporter 4"/>
    <property type="match status" value="1"/>
</dbReference>
<dbReference type="PRINTS" id="PR00171">
    <property type="entry name" value="SUGRTRNSPORT"/>
</dbReference>
<keyword evidence="12" id="KW-1185">Reference proteome</keyword>
<dbReference type="PROSITE" id="PS50850">
    <property type="entry name" value="MFS"/>
    <property type="match status" value="1"/>
</dbReference>
<comment type="subcellular location">
    <subcellularLocation>
        <location evidence="1">Membrane</location>
        <topology evidence="1">Multi-pass membrane protein</topology>
    </subcellularLocation>
</comment>
<dbReference type="PANTHER" id="PTHR48022:SF2">
    <property type="entry name" value="PLASTIDIC GLUCOSE TRANSPORTER 4"/>
    <property type="match status" value="1"/>
</dbReference>
<dbReference type="Pfam" id="PF00083">
    <property type="entry name" value="Sugar_tr"/>
    <property type="match status" value="1"/>
</dbReference>
<evidence type="ECO:0000256" key="5">
    <source>
        <dbReference type="ARBA" id="ARBA00022989"/>
    </source>
</evidence>
<dbReference type="InterPro" id="IPR003663">
    <property type="entry name" value="Sugar/inositol_transpt"/>
</dbReference>
<feature type="transmembrane region" description="Helical" evidence="9">
    <location>
        <begin position="477"/>
        <end position="497"/>
    </location>
</feature>
<accession>A0ABD2VAG3</accession>
<feature type="transmembrane region" description="Helical" evidence="9">
    <location>
        <begin position="409"/>
        <end position="429"/>
    </location>
</feature>
<protein>
    <recommendedName>
        <fullName evidence="10">Major facilitator superfamily (MFS) profile domain-containing protein</fullName>
    </recommendedName>
</protein>
<evidence type="ECO:0000256" key="9">
    <source>
        <dbReference type="SAM" id="Phobius"/>
    </source>
</evidence>
<comment type="similarity">
    <text evidence="2 8">Belongs to the major facilitator superfamily. Sugar transporter (TC 2.A.1.1) family.</text>
</comment>
<evidence type="ECO:0000256" key="7">
    <source>
        <dbReference type="ARBA" id="ARBA00044504"/>
    </source>
</evidence>
<sequence length="546" mass="57865">MQTSTFTVKGNTGFGLQNRRILQGVSDLRSRNLAGKSLRMTERNSCFGVSMDSASMGIELGRARRTVQTVFGSSAKSRSHRVRAAGEDIEDAAPLKVQGQSSGSVLPYVGVACLAAILFGYHLGVVNGALEYLAKDLGIAENTVIQGWIVSTVLAGAFVGSFTGGALADKFGRTKTFILDAIPLSVGAFLCTTAQSVQAMIIGRLLTGVGIGISSAIVPLYISEISPTEIRGTLGTVNQLFICIGILVALVVGLPLSGNPSWWRTMFGLALIPSVLLAIGMVFSPESPRWLYQQGRISEAETSIKRLYGKEKVAEVMGDLEASAQGSSEPDAGWLDLFSSRYRKVVSIGAAMFLLQQLAGINAVVYYSTAVFRSAGITSDVAASALVGAANVFGTTVASSLMDKQGRKSLLLISYTGMAASMMLLSLSFTWKVLTPYSGTLAVLGTVLYVLSFSLGAGPVPALLLPEIFASRIRAKAVALSLGVHWIMNFFIGLYFLSIVTKFGISTVYMGFALSCLVAVVYITGNVVETKGRSLEEIERELSPAI</sequence>
<feature type="transmembrane region" description="Helical" evidence="9">
    <location>
        <begin position="345"/>
        <end position="369"/>
    </location>
</feature>